<organism evidence="1 2">
    <name type="scientific">Gnathostoma spinigerum</name>
    <dbReference type="NCBI Taxonomy" id="75299"/>
    <lineage>
        <taxon>Eukaryota</taxon>
        <taxon>Metazoa</taxon>
        <taxon>Ecdysozoa</taxon>
        <taxon>Nematoda</taxon>
        <taxon>Chromadorea</taxon>
        <taxon>Rhabditida</taxon>
        <taxon>Spirurina</taxon>
        <taxon>Gnathostomatomorpha</taxon>
        <taxon>Gnathostomatoidea</taxon>
        <taxon>Gnathostomatidae</taxon>
        <taxon>Gnathostoma</taxon>
    </lineage>
</organism>
<sequence>MFHVLTARQVTYQMKIITKAFFSITLLGRELNMLSTVDMKSGDSDQVVELVAVISVFFFKWCCWNVLSNSGFLVDEEPAA</sequence>
<accession>A0ABD6EIY2</accession>
<keyword evidence="2" id="KW-1185">Reference proteome</keyword>
<protein>
    <submittedName>
        <fullName evidence="1">Uncharacterized protein</fullName>
    </submittedName>
</protein>
<evidence type="ECO:0000313" key="2">
    <source>
        <dbReference type="Proteomes" id="UP001608902"/>
    </source>
</evidence>
<name>A0ABD6EIY2_9BILA</name>
<dbReference type="AlphaFoldDB" id="A0ABD6EIY2"/>
<reference evidence="1 2" key="1">
    <citation type="submission" date="2024-08" db="EMBL/GenBank/DDBJ databases">
        <title>Gnathostoma spinigerum genome.</title>
        <authorList>
            <person name="Gonzalez-Bertolin B."/>
            <person name="Monzon S."/>
            <person name="Zaballos A."/>
            <person name="Jimenez P."/>
            <person name="Dekumyoy P."/>
            <person name="Varona S."/>
            <person name="Cuesta I."/>
            <person name="Sumanam S."/>
            <person name="Adisakwattana P."/>
            <person name="Gasser R.B."/>
            <person name="Hernandez-Gonzalez A."/>
            <person name="Young N.D."/>
            <person name="Perteguer M.J."/>
        </authorList>
    </citation>
    <scope>NUCLEOTIDE SEQUENCE [LARGE SCALE GENOMIC DNA]</scope>
    <source>
        <strain evidence="1">AL3</strain>
        <tissue evidence="1">Liver</tissue>
    </source>
</reference>
<comment type="caution">
    <text evidence="1">The sequence shown here is derived from an EMBL/GenBank/DDBJ whole genome shotgun (WGS) entry which is preliminary data.</text>
</comment>
<dbReference type="Proteomes" id="UP001608902">
    <property type="component" value="Unassembled WGS sequence"/>
</dbReference>
<dbReference type="EMBL" id="JBGFUD010004538">
    <property type="protein sequence ID" value="MFH4979701.1"/>
    <property type="molecule type" value="Genomic_DNA"/>
</dbReference>
<evidence type="ECO:0000313" key="1">
    <source>
        <dbReference type="EMBL" id="MFH4979701.1"/>
    </source>
</evidence>
<proteinExistence type="predicted"/>
<gene>
    <name evidence="1" type="ORF">AB6A40_006410</name>
</gene>